<dbReference type="SUPFAM" id="SSF47384">
    <property type="entry name" value="Homodimeric domain of signal transducing histidine kinase"/>
    <property type="match status" value="1"/>
</dbReference>
<dbReference type="Pfam" id="PF02518">
    <property type="entry name" value="HATPase_c"/>
    <property type="match status" value="1"/>
</dbReference>
<keyword evidence="7" id="KW-0547">Nucleotide-binding</keyword>
<keyword evidence="10" id="KW-0902">Two-component regulatory system</keyword>
<evidence type="ECO:0000313" key="14">
    <source>
        <dbReference type="EMBL" id="CAR72539.1"/>
    </source>
</evidence>
<evidence type="ECO:0000256" key="5">
    <source>
        <dbReference type="ARBA" id="ARBA00022553"/>
    </source>
</evidence>
<dbReference type="SUPFAM" id="SSF55874">
    <property type="entry name" value="ATPase domain of HSP90 chaperone/DNA topoisomerase II/histidine kinase"/>
    <property type="match status" value="1"/>
</dbReference>
<dbReference type="PANTHER" id="PTHR45453">
    <property type="entry name" value="PHOSPHATE REGULON SENSOR PROTEIN PHOR"/>
    <property type="match status" value="1"/>
</dbReference>
<dbReference type="InterPro" id="IPR004358">
    <property type="entry name" value="Sig_transdc_His_kin-like_C"/>
</dbReference>
<evidence type="ECO:0000256" key="3">
    <source>
        <dbReference type="ARBA" id="ARBA00012438"/>
    </source>
</evidence>
<keyword evidence="9" id="KW-0067">ATP-binding</keyword>
<gene>
    <name evidence="14" type="ordered locus">MLBr02440</name>
</gene>
<accession>A0A0H3MWH6</accession>
<evidence type="ECO:0000256" key="12">
    <source>
        <dbReference type="ARBA" id="ARBA00039401"/>
    </source>
</evidence>
<dbReference type="FunFam" id="3.30.565.10:FF:000006">
    <property type="entry name" value="Sensor histidine kinase WalK"/>
    <property type="match status" value="1"/>
</dbReference>
<evidence type="ECO:0000256" key="1">
    <source>
        <dbReference type="ARBA" id="ARBA00000085"/>
    </source>
</evidence>
<dbReference type="PROSITE" id="PS50109">
    <property type="entry name" value="HIS_KIN"/>
    <property type="match status" value="1"/>
</dbReference>
<dbReference type="GO" id="GO:0005886">
    <property type="term" value="C:plasma membrane"/>
    <property type="evidence" value="ECO:0007669"/>
    <property type="project" value="UniProtKB-SubCell"/>
</dbReference>
<dbReference type="CDD" id="cd00082">
    <property type="entry name" value="HisKA"/>
    <property type="match status" value="1"/>
</dbReference>
<dbReference type="GO" id="GO:0004721">
    <property type="term" value="F:phosphoprotein phosphatase activity"/>
    <property type="evidence" value="ECO:0007669"/>
    <property type="project" value="TreeGrafter"/>
</dbReference>
<dbReference type="InterPro" id="IPR005467">
    <property type="entry name" value="His_kinase_dom"/>
</dbReference>
<comment type="subcellular location">
    <subcellularLocation>
        <location evidence="2">Cell membrane</location>
    </subcellularLocation>
</comment>
<evidence type="ECO:0000256" key="7">
    <source>
        <dbReference type="ARBA" id="ARBA00022741"/>
    </source>
</evidence>
<keyword evidence="5" id="KW-0597">Phosphoprotein</keyword>
<evidence type="ECO:0000256" key="9">
    <source>
        <dbReference type="ARBA" id="ARBA00022840"/>
    </source>
</evidence>
<dbReference type="GO" id="GO:0016036">
    <property type="term" value="P:cellular response to phosphate starvation"/>
    <property type="evidence" value="ECO:0007669"/>
    <property type="project" value="TreeGrafter"/>
</dbReference>
<dbReference type="HOGENOM" id="CLU_000445_89_2_11"/>
<dbReference type="InterPro" id="IPR036097">
    <property type="entry name" value="HisK_dim/P_sf"/>
</dbReference>
<dbReference type="Proteomes" id="UP000006900">
    <property type="component" value="Chromosome"/>
</dbReference>
<dbReference type="SMART" id="SM00387">
    <property type="entry name" value="HATPase_c"/>
    <property type="match status" value="1"/>
</dbReference>
<proteinExistence type="predicted"/>
<dbReference type="GO" id="GO:0005524">
    <property type="term" value="F:ATP binding"/>
    <property type="evidence" value="ECO:0007669"/>
    <property type="project" value="UniProtKB-KW"/>
</dbReference>
<comment type="catalytic activity">
    <reaction evidence="1">
        <text>ATP + protein L-histidine = ADP + protein N-phospho-L-histidine.</text>
        <dbReference type="EC" id="2.7.13.3"/>
    </reaction>
</comment>
<dbReference type="EMBL" id="FM211192">
    <property type="protein sequence ID" value="CAR72539.1"/>
    <property type="molecule type" value="Genomic_DNA"/>
</dbReference>
<evidence type="ECO:0000256" key="11">
    <source>
        <dbReference type="ARBA" id="ARBA00023136"/>
    </source>
</evidence>
<dbReference type="Gene3D" id="1.10.287.130">
    <property type="match status" value="1"/>
</dbReference>
<dbReference type="KEGG" id="mlb:MLBr02440"/>
<dbReference type="Pfam" id="PF00512">
    <property type="entry name" value="HisKA"/>
    <property type="match status" value="1"/>
</dbReference>
<name>A0A0H3MWH6_MYCLB</name>
<keyword evidence="4" id="KW-1003">Cell membrane</keyword>
<dbReference type="InterPro" id="IPR036890">
    <property type="entry name" value="HATPase_C_sf"/>
</dbReference>
<dbReference type="InterPro" id="IPR050351">
    <property type="entry name" value="BphY/WalK/GraS-like"/>
</dbReference>
<sequence>MFSALLLAGVLSGLAFVVGIVAGIRLSPRLIERRQRLANEWAGITVLQMLQRIIALMPLGAAVVDTYRDVVYLNEQAKELGLVRDRQLDDQAWRAAQQALGGDDVEFDLLPGKRPAAGRSGLSVHGHARLLSEKDRRFAVVFVHDQSDYVRMEAARRDFVANVSHELKTPVGAMALLAEALLASADDAETVSRFAEKVLIEANRLGYMVAELIELSRLQGAERLPNVTDIDVDIIVSEAIARHKVAADTAAIEVRTDPPSGLRVLGDQTLLVTALANLVSNAIAYSPGGSLVSISRRRRGDNIEIAVTDRGIGIALEDQERVFERFFRGDKARSRATGGSGLGLAIVKHVAANHNGSIGVWSKPGTGSTFTLSIPAAMPLYQDNDEQSGQPRGCDMWLNRPQREEEEFKSMTPAQAMMQSEVTRGNVNDKCPDCGGRGIAG</sequence>
<keyword evidence="6" id="KW-0808">Transferase</keyword>
<dbReference type="FunFam" id="1.10.287.130:FF:000008">
    <property type="entry name" value="Two-component sensor histidine kinase"/>
    <property type="match status" value="1"/>
</dbReference>
<dbReference type="EC" id="2.7.13.3" evidence="3"/>
<protein>
    <recommendedName>
        <fullName evidence="12">Sensor-like histidine kinase SenX3</fullName>
        <ecNumber evidence="3">2.7.13.3</ecNumber>
    </recommendedName>
</protein>
<dbReference type="AlphaFoldDB" id="A0A0H3MWH6"/>
<evidence type="ECO:0000259" key="13">
    <source>
        <dbReference type="PROSITE" id="PS50109"/>
    </source>
</evidence>
<dbReference type="SMART" id="SM00388">
    <property type="entry name" value="HisKA"/>
    <property type="match status" value="1"/>
</dbReference>
<evidence type="ECO:0000256" key="2">
    <source>
        <dbReference type="ARBA" id="ARBA00004236"/>
    </source>
</evidence>
<reference evidence="14 15" key="1">
    <citation type="journal article" date="2009" name="Nat. Genet.">
        <title>Comparative genomic and phylogeographic analysis of Mycobacterium leprae.</title>
        <authorList>
            <person name="Monot M."/>
            <person name="Honore N."/>
            <person name="Garnier T."/>
            <person name="Zidane N."/>
            <person name="Sherafi D."/>
            <person name="Paniz-Mondolfi A."/>
            <person name="Matsuoka M."/>
            <person name="Taylor G.M."/>
            <person name="Donoghue H.D."/>
            <person name="Bouwman A."/>
            <person name="Mays S."/>
            <person name="Watson C."/>
            <person name="Lockwood D."/>
            <person name="Khamispour A."/>
            <person name="Dowlati Y."/>
            <person name="Jianping S."/>
            <person name="Rea T.H."/>
            <person name="Vera-Cabrera L."/>
            <person name="Stefani M.M."/>
            <person name="Banu S."/>
            <person name="Macdonald M."/>
            <person name="Sapkota B.R."/>
            <person name="Spencer J.S."/>
            <person name="Thomas J."/>
            <person name="Harshman K."/>
            <person name="Singh P."/>
            <person name="Busso P."/>
            <person name="Gattiker A."/>
            <person name="Rougemont J."/>
            <person name="Brennan P.J."/>
            <person name="Cole S.T."/>
        </authorList>
    </citation>
    <scope>NUCLEOTIDE SEQUENCE [LARGE SCALE GENOMIC DNA]</scope>
    <source>
        <strain evidence="15">Br4923</strain>
    </source>
</reference>
<evidence type="ECO:0000256" key="8">
    <source>
        <dbReference type="ARBA" id="ARBA00022777"/>
    </source>
</evidence>
<dbReference type="PANTHER" id="PTHR45453:SF1">
    <property type="entry name" value="PHOSPHATE REGULON SENSOR PROTEIN PHOR"/>
    <property type="match status" value="1"/>
</dbReference>
<dbReference type="GO" id="GO:0000155">
    <property type="term" value="F:phosphorelay sensor kinase activity"/>
    <property type="evidence" value="ECO:0007669"/>
    <property type="project" value="InterPro"/>
</dbReference>
<dbReference type="InterPro" id="IPR003594">
    <property type="entry name" value="HATPase_dom"/>
</dbReference>
<evidence type="ECO:0000313" key="15">
    <source>
        <dbReference type="Proteomes" id="UP000006900"/>
    </source>
</evidence>
<keyword evidence="8 14" id="KW-0418">Kinase</keyword>
<dbReference type="InterPro" id="IPR003661">
    <property type="entry name" value="HisK_dim/P_dom"/>
</dbReference>
<organism evidence="14 15">
    <name type="scientific">Mycobacterium leprae (strain Br4923)</name>
    <dbReference type="NCBI Taxonomy" id="561304"/>
    <lineage>
        <taxon>Bacteria</taxon>
        <taxon>Bacillati</taxon>
        <taxon>Actinomycetota</taxon>
        <taxon>Actinomycetes</taxon>
        <taxon>Mycobacteriales</taxon>
        <taxon>Mycobacteriaceae</taxon>
        <taxon>Mycobacterium</taxon>
    </lineage>
</organism>
<dbReference type="PRINTS" id="PR00344">
    <property type="entry name" value="BCTRLSENSOR"/>
</dbReference>
<dbReference type="Gene3D" id="3.30.565.10">
    <property type="entry name" value="Histidine kinase-like ATPase, C-terminal domain"/>
    <property type="match status" value="1"/>
</dbReference>
<evidence type="ECO:0000256" key="6">
    <source>
        <dbReference type="ARBA" id="ARBA00022679"/>
    </source>
</evidence>
<evidence type="ECO:0000256" key="10">
    <source>
        <dbReference type="ARBA" id="ARBA00023012"/>
    </source>
</evidence>
<feature type="domain" description="Histidine kinase" evidence="13">
    <location>
        <begin position="162"/>
        <end position="378"/>
    </location>
</feature>
<evidence type="ECO:0000256" key="4">
    <source>
        <dbReference type="ARBA" id="ARBA00022475"/>
    </source>
</evidence>
<keyword evidence="11" id="KW-0472">Membrane</keyword>